<evidence type="ECO:0000313" key="1">
    <source>
        <dbReference type="EMBL" id="MPN03384.1"/>
    </source>
</evidence>
<sequence length="175" mass="19504">MVLQCADDRPGGVAGDDAGGGRLAIAHRARVRVDLHNNVLHAVHLPQRRFKRNPQGNGDMSQPDLCNFHILPPPVLFRKLIHRPRDDLRVLHQPVHLDKFIRLVLSHLVSRENGAEGHHVGHGLGIGPPADALRRVVQARLFLVDPHEGGHQLALRRDIQALLMGLLLHLKACRF</sequence>
<gene>
    <name evidence="1" type="ORF">SDC9_150614</name>
</gene>
<reference evidence="1" key="1">
    <citation type="submission" date="2019-08" db="EMBL/GenBank/DDBJ databases">
        <authorList>
            <person name="Kucharzyk K."/>
            <person name="Murdoch R.W."/>
            <person name="Higgins S."/>
            <person name="Loffler F."/>
        </authorList>
    </citation>
    <scope>NUCLEOTIDE SEQUENCE</scope>
</reference>
<protein>
    <submittedName>
        <fullName evidence="1">Uncharacterized protein</fullName>
    </submittedName>
</protein>
<comment type="caution">
    <text evidence="1">The sequence shown here is derived from an EMBL/GenBank/DDBJ whole genome shotgun (WGS) entry which is preliminary data.</text>
</comment>
<dbReference type="EMBL" id="VSSQ01049308">
    <property type="protein sequence ID" value="MPN03384.1"/>
    <property type="molecule type" value="Genomic_DNA"/>
</dbReference>
<name>A0A645ESA1_9ZZZZ</name>
<accession>A0A645ESA1</accession>
<organism evidence="1">
    <name type="scientific">bioreactor metagenome</name>
    <dbReference type="NCBI Taxonomy" id="1076179"/>
    <lineage>
        <taxon>unclassified sequences</taxon>
        <taxon>metagenomes</taxon>
        <taxon>ecological metagenomes</taxon>
    </lineage>
</organism>
<dbReference type="AlphaFoldDB" id="A0A645ESA1"/>
<proteinExistence type="predicted"/>